<dbReference type="GO" id="GO:0009982">
    <property type="term" value="F:pseudouridine synthase activity"/>
    <property type="evidence" value="ECO:0007669"/>
    <property type="project" value="InterPro"/>
</dbReference>
<dbReference type="SUPFAM" id="SSF55120">
    <property type="entry name" value="Pseudouridine synthase"/>
    <property type="match status" value="1"/>
</dbReference>
<accession>C5BU65</accession>
<evidence type="ECO:0000313" key="6">
    <source>
        <dbReference type="Proteomes" id="UP000009080"/>
    </source>
</evidence>
<dbReference type="InterPro" id="IPR050188">
    <property type="entry name" value="RluA_PseudoU_synthase"/>
</dbReference>
<dbReference type="GO" id="GO:0008033">
    <property type="term" value="P:tRNA processing"/>
    <property type="evidence" value="ECO:0007669"/>
    <property type="project" value="UniProtKB-KW"/>
</dbReference>
<gene>
    <name evidence="5" type="primary">rluA</name>
    <name evidence="5" type="ordered locus">TERTU_1726</name>
</gene>
<dbReference type="PANTHER" id="PTHR21600">
    <property type="entry name" value="MITOCHONDRIAL RNA PSEUDOURIDINE SYNTHASE"/>
    <property type="match status" value="1"/>
</dbReference>
<dbReference type="CDD" id="cd02869">
    <property type="entry name" value="PseudoU_synth_RluA_like"/>
    <property type="match status" value="1"/>
</dbReference>
<dbReference type="Proteomes" id="UP000009080">
    <property type="component" value="Chromosome"/>
</dbReference>
<dbReference type="InterPro" id="IPR020103">
    <property type="entry name" value="PsdUridine_synth_cat_dom_sf"/>
</dbReference>
<protein>
    <submittedName>
        <fullName evidence="5">Pseudouridine synthase for 23S rRNA and tRNAphe</fullName>
    </submittedName>
</protein>
<organism evidence="5 6">
    <name type="scientific">Teredinibacter turnerae (strain ATCC 39867 / T7901)</name>
    <dbReference type="NCBI Taxonomy" id="377629"/>
    <lineage>
        <taxon>Bacteria</taxon>
        <taxon>Pseudomonadati</taxon>
        <taxon>Pseudomonadota</taxon>
        <taxon>Gammaproteobacteria</taxon>
        <taxon>Cellvibrionales</taxon>
        <taxon>Cellvibrionaceae</taxon>
        <taxon>Teredinibacter</taxon>
    </lineage>
</organism>
<reference evidence="5 6" key="1">
    <citation type="journal article" date="2009" name="PLoS ONE">
        <title>The complete genome of Teredinibacter turnerae T7901: an intracellular endosymbiont of marine wood-boring bivalves (shipworms).</title>
        <authorList>
            <person name="Yang J.C."/>
            <person name="Madupu R."/>
            <person name="Durkin A.S."/>
            <person name="Ekborg N.A."/>
            <person name="Pedamallu C.S."/>
            <person name="Hostetler J.B."/>
            <person name="Radune D."/>
            <person name="Toms B.S."/>
            <person name="Henrissat B."/>
            <person name="Coutinho P.M."/>
            <person name="Schwarz S."/>
            <person name="Field L."/>
            <person name="Trindade-Silva A.E."/>
            <person name="Soares C.A.G."/>
            <person name="Elshahawi S."/>
            <person name="Hanora A."/>
            <person name="Schmidt E.W."/>
            <person name="Haygood M.G."/>
            <person name="Posfai J."/>
            <person name="Benner J."/>
            <person name="Madinger C."/>
            <person name="Nove J."/>
            <person name="Anton B."/>
            <person name="Chaudhary K."/>
            <person name="Foster J."/>
            <person name="Holman A."/>
            <person name="Kumar S."/>
            <person name="Lessard P.A."/>
            <person name="Luyten Y.A."/>
            <person name="Slatko B."/>
            <person name="Wood N."/>
            <person name="Wu B."/>
            <person name="Teplitski M."/>
            <person name="Mougous J.D."/>
            <person name="Ward N."/>
            <person name="Eisen J.A."/>
            <person name="Badger J.H."/>
            <person name="Distel D.L."/>
        </authorList>
    </citation>
    <scope>NUCLEOTIDE SEQUENCE [LARGE SCALE GENOMIC DNA]</scope>
    <source>
        <strain evidence="6">ATCC 39867 / T7901</strain>
    </source>
</reference>
<dbReference type="GO" id="GO:0140098">
    <property type="term" value="F:catalytic activity, acting on RNA"/>
    <property type="evidence" value="ECO:0007669"/>
    <property type="project" value="UniProtKB-ARBA"/>
</dbReference>
<evidence type="ECO:0000256" key="3">
    <source>
        <dbReference type="ARBA" id="ARBA00023235"/>
    </source>
</evidence>
<comment type="similarity">
    <text evidence="1">Belongs to the pseudouridine synthase RluA family.</text>
</comment>
<dbReference type="RefSeq" id="WP_015820295.1">
    <property type="nucleotide sequence ID" value="NC_012997.1"/>
</dbReference>
<keyword evidence="2" id="KW-0819">tRNA processing</keyword>
<dbReference type="STRING" id="377629.TERTU_1726"/>
<dbReference type="AlphaFoldDB" id="C5BU65"/>
<dbReference type="GO" id="GO:0000455">
    <property type="term" value="P:enzyme-directed rRNA pseudouridine synthesis"/>
    <property type="evidence" value="ECO:0007669"/>
    <property type="project" value="TreeGrafter"/>
</dbReference>
<keyword evidence="3" id="KW-0413">Isomerase</keyword>
<dbReference type="KEGG" id="ttu:TERTU_1726"/>
<evidence type="ECO:0000256" key="1">
    <source>
        <dbReference type="ARBA" id="ARBA00010876"/>
    </source>
</evidence>
<dbReference type="OrthoDB" id="9807829at2"/>
<dbReference type="Gene3D" id="3.30.2350.10">
    <property type="entry name" value="Pseudouridine synthase"/>
    <property type="match status" value="1"/>
</dbReference>
<dbReference type="Pfam" id="PF00849">
    <property type="entry name" value="PseudoU_synth_2"/>
    <property type="match status" value="1"/>
</dbReference>
<dbReference type="EMBL" id="CP001614">
    <property type="protein sequence ID" value="ACR14179.1"/>
    <property type="molecule type" value="Genomic_DNA"/>
</dbReference>
<sequence length="208" mass="23560">MQDLAIIYQDDHIIAINKPAGLLTVPGLATPDNAFDQLVHQHPNSRVVHRLDMATSGLVIFPQSHESLVRFGRLFEQRKMTKTYTATVAGIVAEDRGEITLPLICDWPNRPKQKVDLEQGKHAHTQYKVLERRLDLQTTRIELTPITGRSHQLRVHMQQLGHPILGDAFYAPDAIQQASDRLLLHATTLEFVHPFTQCPTSIHCEPDF</sequence>
<proteinExistence type="inferred from homology"/>
<dbReference type="InterPro" id="IPR006145">
    <property type="entry name" value="PsdUridine_synth_RsuA/RluA"/>
</dbReference>
<evidence type="ECO:0000256" key="2">
    <source>
        <dbReference type="ARBA" id="ARBA00022694"/>
    </source>
</evidence>
<dbReference type="eggNOG" id="COG0564">
    <property type="taxonomic scope" value="Bacteria"/>
</dbReference>
<name>C5BU65_TERTT</name>
<evidence type="ECO:0000313" key="5">
    <source>
        <dbReference type="EMBL" id="ACR14179.1"/>
    </source>
</evidence>
<dbReference type="PANTHER" id="PTHR21600:SF91">
    <property type="entry name" value="DUAL-SPECIFICITY RNA PSEUDOURIDINE SYNTHASE RLUA"/>
    <property type="match status" value="1"/>
</dbReference>
<evidence type="ECO:0000259" key="4">
    <source>
        <dbReference type="Pfam" id="PF00849"/>
    </source>
</evidence>
<dbReference type="GO" id="GO:0003723">
    <property type="term" value="F:RNA binding"/>
    <property type="evidence" value="ECO:0007669"/>
    <property type="project" value="InterPro"/>
</dbReference>
<feature type="domain" description="Pseudouridine synthase RsuA/RluA-like" evidence="4">
    <location>
        <begin position="12"/>
        <end position="159"/>
    </location>
</feature>
<keyword evidence="6" id="KW-1185">Reference proteome</keyword>
<dbReference type="HOGENOM" id="CLU_016902_11_1_6"/>